<dbReference type="SUPFAM" id="SSF51556">
    <property type="entry name" value="Metallo-dependent hydrolases"/>
    <property type="match status" value="1"/>
</dbReference>
<protein>
    <submittedName>
        <fullName evidence="3">Amidohydrolase family protein</fullName>
    </submittedName>
</protein>
<dbReference type="InterPro" id="IPR011059">
    <property type="entry name" value="Metal-dep_hydrolase_composite"/>
</dbReference>
<dbReference type="EMBL" id="FODN01000002">
    <property type="protein sequence ID" value="SEO03569.1"/>
    <property type="molecule type" value="Genomic_DNA"/>
</dbReference>
<organism evidence="3 4">
    <name type="scientific">Flavobacterium sinopsychrotolerans</name>
    <dbReference type="NCBI Taxonomy" id="604089"/>
    <lineage>
        <taxon>Bacteria</taxon>
        <taxon>Pseudomonadati</taxon>
        <taxon>Bacteroidota</taxon>
        <taxon>Flavobacteriia</taxon>
        <taxon>Flavobacteriales</taxon>
        <taxon>Flavobacteriaceae</taxon>
        <taxon>Flavobacterium</taxon>
    </lineage>
</organism>
<evidence type="ECO:0000256" key="1">
    <source>
        <dbReference type="SAM" id="SignalP"/>
    </source>
</evidence>
<evidence type="ECO:0000313" key="4">
    <source>
        <dbReference type="Proteomes" id="UP000198657"/>
    </source>
</evidence>
<keyword evidence="4" id="KW-1185">Reference proteome</keyword>
<dbReference type="STRING" id="604089.SAMN04487942_1651"/>
<accession>A0A1H8LEU7</accession>
<dbReference type="Pfam" id="PF01979">
    <property type="entry name" value="Amidohydro_1"/>
    <property type="match status" value="1"/>
</dbReference>
<dbReference type="GO" id="GO:0016810">
    <property type="term" value="F:hydrolase activity, acting on carbon-nitrogen (but not peptide) bonds"/>
    <property type="evidence" value="ECO:0007669"/>
    <property type="project" value="InterPro"/>
</dbReference>
<dbReference type="OrthoDB" id="9815657at2"/>
<dbReference type="PANTHER" id="PTHR43135">
    <property type="entry name" value="ALPHA-D-RIBOSE 1-METHYLPHOSPHONATE 5-TRIPHOSPHATE DIPHOSPHATASE"/>
    <property type="match status" value="1"/>
</dbReference>
<dbReference type="SUPFAM" id="SSF51338">
    <property type="entry name" value="Composite domain of metallo-dependent hydrolases"/>
    <property type="match status" value="1"/>
</dbReference>
<reference evidence="4" key="1">
    <citation type="submission" date="2016-10" db="EMBL/GenBank/DDBJ databases">
        <authorList>
            <person name="Varghese N."/>
            <person name="Submissions S."/>
        </authorList>
    </citation>
    <scope>NUCLEOTIDE SEQUENCE [LARGE SCALE GENOMIC DNA]</scope>
    <source>
        <strain evidence="4">CGMCC 1.8704</strain>
    </source>
</reference>
<dbReference type="InterPro" id="IPR051781">
    <property type="entry name" value="Metallo-dep_Hydrolase"/>
</dbReference>
<proteinExistence type="predicted"/>
<dbReference type="AlphaFoldDB" id="A0A1H8LEU7"/>
<sequence>MKIRLTILLCSLIFLKVNAQNSNDLIIKDIDILTMKSSDILNNKSILIQNGKIVKIDDFKKLSINKNAKIIQGKGKYIMPGLSEMHSHLPIESKVDTLLIENVAAGVTHLRIMNTKTPQLPLKERLKNSQNTISPKLHYSHIIRRDIKYTEIQFDSLMTEIKKNEINFIKLFSVASEEVFDNLMKSANKNNVIVCGHYPGGIKMEKVLKSGFKSIEHLAGYEQITDEVELSKTIELTKKSGVFNCPTLDWDIMAKDLQYPDEYKNRLVYSNAPKKYLDKWEIEYNKGMEKEGIDKVLLSKEKYLPTFAYKQKILKKLSENNCLLLLGSDAGNSFQMNGFNMYEEMYNWSKAGIDNLTILKSATITPAIFFNEDKIWGTIEIGKSADLIILEKNPLEDIRNIRTVEMTIIDGKIYLKKELLSKL</sequence>
<gene>
    <name evidence="3" type="ORF">SAMN04487942_1651</name>
</gene>
<dbReference type="RefSeq" id="WP_091168955.1">
    <property type="nucleotide sequence ID" value="NZ_CBCSFM010000002.1"/>
</dbReference>
<dbReference type="Gene3D" id="3.20.20.140">
    <property type="entry name" value="Metal-dependent hydrolases"/>
    <property type="match status" value="1"/>
</dbReference>
<name>A0A1H8LEU7_9FLAO</name>
<feature type="signal peptide" evidence="1">
    <location>
        <begin position="1"/>
        <end position="19"/>
    </location>
</feature>
<dbReference type="Gene3D" id="2.30.40.10">
    <property type="entry name" value="Urease, subunit C, domain 1"/>
    <property type="match status" value="2"/>
</dbReference>
<keyword evidence="1" id="KW-0732">Signal</keyword>
<keyword evidence="3" id="KW-0378">Hydrolase</keyword>
<dbReference type="InterPro" id="IPR032466">
    <property type="entry name" value="Metal_Hydrolase"/>
</dbReference>
<evidence type="ECO:0000259" key="2">
    <source>
        <dbReference type="Pfam" id="PF01979"/>
    </source>
</evidence>
<feature type="chain" id="PRO_5011674784" evidence="1">
    <location>
        <begin position="20"/>
        <end position="423"/>
    </location>
</feature>
<feature type="domain" description="Amidohydrolase-related" evidence="2">
    <location>
        <begin position="77"/>
        <end position="413"/>
    </location>
</feature>
<dbReference type="Proteomes" id="UP000198657">
    <property type="component" value="Unassembled WGS sequence"/>
</dbReference>
<evidence type="ECO:0000313" key="3">
    <source>
        <dbReference type="EMBL" id="SEO03569.1"/>
    </source>
</evidence>
<dbReference type="InterPro" id="IPR006680">
    <property type="entry name" value="Amidohydro-rel"/>
</dbReference>
<dbReference type="PANTHER" id="PTHR43135:SF3">
    <property type="entry name" value="ALPHA-D-RIBOSE 1-METHYLPHOSPHONATE 5-TRIPHOSPHATE DIPHOSPHATASE"/>
    <property type="match status" value="1"/>
</dbReference>